<protein>
    <recommendedName>
        <fullName evidence="1">SnoaL-like domain-containing protein</fullName>
    </recommendedName>
</protein>
<dbReference type="Gene3D" id="3.10.450.50">
    <property type="match status" value="1"/>
</dbReference>
<evidence type="ECO:0000259" key="1">
    <source>
        <dbReference type="Pfam" id="PF13474"/>
    </source>
</evidence>
<gene>
    <name evidence="2" type="ORF">A5707_16235</name>
</gene>
<evidence type="ECO:0000313" key="3">
    <source>
        <dbReference type="Proteomes" id="UP000093592"/>
    </source>
</evidence>
<evidence type="ECO:0000313" key="2">
    <source>
        <dbReference type="EMBL" id="OBI49765.1"/>
    </source>
</evidence>
<organism evidence="2 3">
    <name type="scientific">Mycobacterium kyorinense</name>
    <dbReference type="NCBI Taxonomy" id="487514"/>
    <lineage>
        <taxon>Bacteria</taxon>
        <taxon>Bacillati</taxon>
        <taxon>Actinomycetota</taxon>
        <taxon>Actinomycetes</taxon>
        <taxon>Mycobacteriales</taxon>
        <taxon>Mycobacteriaceae</taxon>
        <taxon>Mycobacterium</taxon>
    </lineage>
</organism>
<dbReference type="Pfam" id="PF13474">
    <property type="entry name" value="SnoaL_3"/>
    <property type="match status" value="1"/>
</dbReference>
<proteinExistence type="predicted"/>
<dbReference type="Proteomes" id="UP000093592">
    <property type="component" value="Unassembled WGS sequence"/>
</dbReference>
<dbReference type="EMBL" id="LZKJ01000059">
    <property type="protein sequence ID" value="OBI49765.1"/>
    <property type="molecule type" value="Genomic_DNA"/>
</dbReference>
<dbReference type="AlphaFoldDB" id="A0A1A2ZHP9"/>
<sequence>MPADARRPTLTEERTTPMTDTLLDGDTREIMRLHREFVDANGPLDSSYLRRRVTAIPDELVWYNLNLAVYVGQDQIAQLWDMLSSAMTGDAISSELRDERIEVVGDVAWVTYLNHYRADFGDLGSYNAGMRSTEIWRRRDGTWALVHAHFSAHAPTEAG</sequence>
<reference evidence="3" key="1">
    <citation type="submission" date="2016-06" db="EMBL/GenBank/DDBJ databases">
        <authorList>
            <person name="Sutton G."/>
            <person name="Brinkac L."/>
            <person name="Sanka R."/>
            <person name="Adams M."/>
            <person name="Lau E."/>
            <person name="Sam S."/>
            <person name="Sreng N."/>
            <person name="Him V."/>
            <person name="Kerleguer A."/>
            <person name="Cheng S."/>
        </authorList>
    </citation>
    <scope>NUCLEOTIDE SEQUENCE [LARGE SCALE GENOMIC DNA]</scope>
    <source>
        <strain evidence="3">E861</strain>
    </source>
</reference>
<name>A0A1A2ZHP9_9MYCO</name>
<dbReference type="SUPFAM" id="SSF54427">
    <property type="entry name" value="NTF2-like"/>
    <property type="match status" value="1"/>
</dbReference>
<comment type="caution">
    <text evidence="2">The sequence shown here is derived from an EMBL/GenBank/DDBJ whole genome shotgun (WGS) entry which is preliminary data.</text>
</comment>
<dbReference type="InterPro" id="IPR037401">
    <property type="entry name" value="SnoaL-like"/>
</dbReference>
<dbReference type="InterPro" id="IPR032710">
    <property type="entry name" value="NTF2-like_dom_sf"/>
</dbReference>
<accession>A0A1A2ZHP9</accession>
<feature type="domain" description="SnoaL-like" evidence="1">
    <location>
        <begin position="70"/>
        <end position="153"/>
    </location>
</feature>